<keyword evidence="8" id="KW-1185">Reference proteome</keyword>
<feature type="transmembrane region" description="Helical" evidence="6">
    <location>
        <begin position="12"/>
        <end position="32"/>
    </location>
</feature>
<feature type="transmembrane region" description="Helical" evidence="6">
    <location>
        <begin position="479"/>
        <end position="500"/>
    </location>
</feature>
<feature type="transmembrane region" description="Helical" evidence="6">
    <location>
        <begin position="320"/>
        <end position="342"/>
    </location>
</feature>
<accession>A0ABU5CW12</accession>
<dbReference type="PANTHER" id="PTHR30250:SF29">
    <property type="entry name" value="POLYSACCHARIDE BIOSYNTHESIS PROTEIN C-TERMINAL DOMAIN-CONTAINING PROTEIN"/>
    <property type="match status" value="1"/>
</dbReference>
<feature type="transmembrane region" description="Helical" evidence="6">
    <location>
        <begin position="382"/>
        <end position="399"/>
    </location>
</feature>
<name>A0ABU5CW12_9BACI</name>
<evidence type="ECO:0000256" key="5">
    <source>
        <dbReference type="ARBA" id="ARBA00023136"/>
    </source>
</evidence>
<dbReference type="InterPro" id="IPR024923">
    <property type="entry name" value="PG_synth_SpoVB"/>
</dbReference>
<feature type="transmembrane region" description="Helical" evidence="6">
    <location>
        <begin position="405"/>
        <end position="429"/>
    </location>
</feature>
<dbReference type="InterPro" id="IPR050833">
    <property type="entry name" value="Poly_Biosynth_Transport"/>
</dbReference>
<comment type="caution">
    <text evidence="7">The sequence shown here is derived from an EMBL/GenBank/DDBJ whole genome shotgun (WGS) entry which is preliminary data.</text>
</comment>
<dbReference type="PANTHER" id="PTHR30250">
    <property type="entry name" value="PST FAMILY PREDICTED COLANIC ACID TRANSPORTER"/>
    <property type="match status" value="1"/>
</dbReference>
<keyword evidence="4 6" id="KW-1133">Transmembrane helix</keyword>
<evidence type="ECO:0000256" key="3">
    <source>
        <dbReference type="ARBA" id="ARBA00022692"/>
    </source>
</evidence>
<dbReference type="InterPro" id="IPR002797">
    <property type="entry name" value="Polysacc_synth"/>
</dbReference>
<protein>
    <submittedName>
        <fullName evidence="7">Oligosaccharide flippase family protein</fullName>
    </submittedName>
</protein>
<evidence type="ECO:0000313" key="7">
    <source>
        <dbReference type="EMBL" id="MDY0410007.1"/>
    </source>
</evidence>
<feature type="transmembrane region" description="Helical" evidence="6">
    <location>
        <begin position="163"/>
        <end position="181"/>
    </location>
</feature>
<comment type="subcellular location">
    <subcellularLocation>
        <location evidence="1">Cell membrane</location>
        <topology evidence="1">Multi-pass membrane protein</topology>
    </subcellularLocation>
</comment>
<dbReference type="RefSeq" id="WP_320380867.1">
    <property type="nucleotide sequence ID" value="NZ_JAWDIQ010000003.1"/>
</dbReference>
<evidence type="ECO:0000256" key="1">
    <source>
        <dbReference type="ARBA" id="ARBA00004651"/>
    </source>
</evidence>
<feature type="transmembrane region" description="Helical" evidence="6">
    <location>
        <begin position="287"/>
        <end position="308"/>
    </location>
</feature>
<evidence type="ECO:0000313" key="8">
    <source>
        <dbReference type="Proteomes" id="UP001275315"/>
    </source>
</evidence>
<feature type="transmembrane region" description="Helical" evidence="6">
    <location>
        <begin position="187"/>
        <end position="211"/>
    </location>
</feature>
<feature type="transmembrane region" description="Helical" evidence="6">
    <location>
        <begin position="449"/>
        <end position="467"/>
    </location>
</feature>
<organism evidence="7 8">
    <name type="scientific">Paracerasibacillus soli</name>
    <dbReference type="NCBI Taxonomy" id="480284"/>
    <lineage>
        <taxon>Bacteria</taxon>
        <taxon>Bacillati</taxon>
        <taxon>Bacillota</taxon>
        <taxon>Bacilli</taxon>
        <taxon>Bacillales</taxon>
        <taxon>Bacillaceae</taxon>
        <taxon>Paracerasibacillus</taxon>
    </lineage>
</organism>
<dbReference type="Proteomes" id="UP001275315">
    <property type="component" value="Unassembled WGS sequence"/>
</dbReference>
<evidence type="ECO:0000256" key="2">
    <source>
        <dbReference type="ARBA" id="ARBA00022475"/>
    </source>
</evidence>
<proteinExistence type="predicted"/>
<keyword evidence="2" id="KW-1003">Cell membrane</keyword>
<evidence type="ECO:0000256" key="4">
    <source>
        <dbReference type="ARBA" id="ARBA00022989"/>
    </source>
</evidence>
<feature type="transmembrane region" description="Helical" evidence="6">
    <location>
        <begin position="52"/>
        <end position="75"/>
    </location>
</feature>
<feature type="transmembrane region" description="Helical" evidence="6">
    <location>
        <begin position="87"/>
        <end position="110"/>
    </location>
</feature>
<dbReference type="EMBL" id="JAWDIQ010000003">
    <property type="protein sequence ID" value="MDY0410007.1"/>
    <property type="molecule type" value="Genomic_DNA"/>
</dbReference>
<dbReference type="Pfam" id="PF01943">
    <property type="entry name" value="Polysacc_synt"/>
    <property type="match status" value="1"/>
</dbReference>
<dbReference type="CDD" id="cd13124">
    <property type="entry name" value="MATE_SpoVB_like"/>
    <property type="match status" value="1"/>
</dbReference>
<reference evidence="7 8" key="1">
    <citation type="submission" date="2023-10" db="EMBL/GenBank/DDBJ databases">
        <title>Virgibacillus soli CC-YMP-6 genome.</title>
        <authorList>
            <person name="Miliotis G."/>
            <person name="Sengupta P."/>
            <person name="Hameed A."/>
            <person name="Chuvochina M."/>
            <person name="Mcdonagh F."/>
            <person name="Simpson A.C."/>
            <person name="Singh N.K."/>
            <person name="Rekha P.D."/>
            <person name="Raman K."/>
            <person name="Hugenholtz P."/>
            <person name="Venkateswaran K."/>
        </authorList>
    </citation>
    <scope>NUCLEOTIDE SEQUENCE [LARGE SCALE GENOMIC DNA]</scope>
    <source>
        <strain evidence="7 8">CC-YMP-6</strain>
    </source>
</reference>
<evidence type="ECO:0000256" key="6">
    <source>
        <dbReference type="SAM" id="Phobius"/>
    </source>
</evidence>
<keyword evidence="3 6" id="KW-0812">Transmembrane</keyword>
<keyword evidence="5 6" id="KW-0472">Membrane</keyword>
<feature type="transmembrane region" description="Helical" evidence="6">
    <location>
        <begin position="231"/>
        <end position="255"/>
    </location>
</feature>
<sequence>MKQHDNRTIVKGALVLTIAGIVSKILSAAYRIPLQNLTGDIGFYIYQQVYPILGIVTILALYGFPTAVSSLAARTQLDGKTLTFRQFYFPIFLILFVVSGGFFTILFYFGHDIAMFIGDEQLATIYQLASFAFLFIPFMALLRGVTQGSSNMKPTAYSQVGEQVVRVTIIIIAAVIVSYTGGSPYQIGFAASIATMAGATAASGILLLCFWKQRGNNRRVENNQIIPWGTYIRTILLFGFVASFTHMILLLAQVADSLSLLPTLMEFGHSKIEAMTAKGILDRGQPLIQLGAVLGSSFAMAFIPSLVTQSTTANQSIKSALKLSFYLAAGATIGLCTIFNEVNILLYKDNEGTFSLQILSLSVLLSALAITASMILQGIGRILYTASFIFGTFLLKIALNHLLVPYWGITGSAVATVLSLLLLCVILFYQLKRTNIKLALLQDVKWHAFLIASFSMVIYLVIFQFLLPNPFDLSRFTLFLEVFFLVGTGGILYLFILIRLQAFTDRELAMFPLSSLLSRMAKEEKK</sequence>
<feature type="transmembrane region" description="Helical" evidence="6">
    <location>
        <begin position="122"/>
        <end position="142"/>
    </location>
</feature>
<gene>
    <name evidence="7" type="ORF">RWD45_17265</name>
</gene>
<feature type="transmembrane region" description="Helical" evidence="6">
    <location>
        <begin position="354"/>
        <end position="375"/>
    </location>
</feature>